<dbReference type="PANTHER" id="PTHR36435:SF1">
    <property type="entry name" value="CAAX AMINO TERMINAL PROTEASE FAMILY PROTEIN"/>
    <property type="match status" value="1"/>
</dbReference>
<dbReference type="AlphaFoldDB" id="A0A2P6MAT4"/>
<dbReference type="InterPro" id="IPR052710">
    <property type="entry name" value="CAAX_protease"/>
</dbReference>
<evidence type="ECO:0000313" key="4">
    <source>
        <dbReference type="Proteomes" id="UP000241736"/>
    </source>
</evidence>
<gene>
    <name evidence="3" type="ORF">C6N40_02755</name>
</gene>
<dbReference type="PANTHER" id="PTHR36435">
    <property type="entry name" value="SLR1288 PROTEIN"/>
    <property type="match status" value="1"/>
</dbReference>
<comment type="caution">
    <text evidence="3">The sequence shown here is derived from an EMBL/GenBank/DDBJ whole genome shotgun (WGS) entry which is preliminary data.</text>
</comment>
<dbReference type="EMBL" id="PVLF01000003">
    <property type="protein sequence ID" value="PRH83104.1"/>
    <property type="molecule type" value="Genomic_DNA"/>
</dbReference>
<accession>A0A2P6MAT4</accession>
<evidence type="ECO:0000259" key="2">
    <source>
        <dbReference type="Pfam" id="PF02517"/>
    </source>
</evidence>
<reference evidence="3 4" key="1">
    <citation type="submission" date="2018-03" db="EMBL/GenBank/DDBJ databases">
        <title>Arenimonas caeni sp. nov., isolated from activated sludge.</title>
        <authorList>
            <person name="Liu H."/>
        </authorList>
    </citation>
    <scope>NUCLEOTIDE SEQUENCE [LARGE SCALE GENOMIC DNA]</scope>
    <source>
        <strain evidence="4">z29</strain>
    </source>
</reference>
<evidence type="ECO:0000256" key="1">
    <source>
        <dbReference type="SAM" id="Phobius"/>
    </source>
</evidence>
<dbReference type="InterPro" id="IPR003675">
    <property type="entry name" value="Rce1/LyrA-like_dom"/>
</dbReference>
<feature type="transmembrane region" description="Helical" evidence="1">
    <location>
        <begin position="145"/>
        <end position="165"/>
    </location>
</feature>
<evidence type="ECO:0000313" key="3">
    <source>
        <dbReference type="EMBL" id="PRH83104.1"/>
    </source>
</evidence>
<dbReference type="RefSeq" id="WP_162782042.1">
    <property type="nucleotide sequence ID" value="NZ_KZ679085.1"/>
</dbReference>
<sequence length="324" mass="34228">MPHRPTLLQRLALLLLSLVLPVLMLAVTAACFFALTSMGNHDRTLVWVEGTPAQLAALEQAVVGHPVFRHGRVGHGEFERHRPASCGPDLACASFSRLHDYELPVAKATLDQLVRDSGARPCRAHAFVFNDLPSPFDPAEWGESLAMMLLMLLIPVGSVLAAYWACSAQFNLPGLRPAAAATPRGLSRALGVALLALAWVALLEFLWPLLGGNTANALRLPPFSAGVLVLAALYAPFLEELAFRGWLLPIASRAIGEPAAGVFSALSFAALHLPGGAAATLSAMGLGALLAALMLRTRSLAACILAHGSFNTIALAMPRESLFG</sequence>
<name>A0A2P6MAT4_9GAMM</name>
<keyword evidence="1" id="KW-0812">Transmembrane</keyword>
<dbReference type="PROSITE" id="PS51257">
    <property type="entry name" value="PROKAR_LIPOPROTEIN"/>
    <property type="match status" value="1"/>
</dbReference>
<feature type="transmembrane region" description="Helical" evidence="1">
    <location>
        <begin position="12"/>
        <end position="35"/>
    </location>
</feature>
<keyword evidence="1" id="KW-0472">Membrane</keyword>
<dbReference type="GO" id="GO:0080120">
    <property type="term" value="P:CAAX-box protein maturation"/>
    <property type="evidence" value="ECO:0007669"/>
    <property type="project" value="UniProtKB-ARBA"/>
</dbReference>
<dbReference type="Proteomes" id="UP000241736">
    <property type="component" value="Unassembled WGS sequence"/>
</dbReference>
<keyword evidence="1" id="KW-1133">Transmembrane helix</keyword>
<dbReference type="GO" id="GO:0004175">
    <property type="term" value="F:endopeptidase activity"/>
    <property type="evidence" value="ECO:0007669"/>
    <property type="project" value="UniProtKB-ARBA"/>
</dbReference>
<keyword evidence="4" id="KW-1185">Reference proteome</keyword>
<feature type="transmembrane region" description="Helical" evidence="1">
    <location>
        <begin position="186"/>
        <end position="207"/>
    </location>
</feature>
<proteinExistence type="predicted"/>
<dbReference type="Pfam" id="PF02517">
    <property type="entry name" value="Rce1-like"/>
    <property type="match status" value="1"/>
</dbReference>
<feature type="domain" description="CAAX prenyl protease 2/Lysostaphin resistance protein A-like" evidence="2">
    <location>
        <begin position="224"/>
        <end position="313"/>
    </location>
</feature>
<protein>
    <recommendedName>
        <fullName evidence="2">CAAX prenyl protease 2/Lysostaphin resistance protein A-like domain-containing protein</fullName>
    </recommendedName>
</protein>
<organism evidence="3 4">
    <name type="scientific">Arenimonas caeni</name>
    <dbReference type="NCBI Taxonomy" id="2058085"/>
    <lineage>
        <taxon>Bacteria</taxon>
        <taxon>Pseudomonadati</taxon>
        <taxon>Pseudomonadota</taxon>
        <taxon>Gammaproteobacteria</taxon>
        <taxon>Lysobacterales</taxon>
        <taxon>Lysobacteraceae</taxon>
        <taxon>Arenimonas</taxon>
    </lineage>
</organism>
<feature type="transmembrane region" description="Helical" evidence="1">
    <location>
        <begin position="277"/>
        <end position="295"/>
    </location>
</feature>